<evidence type="ECO:0000313" key="2">
    <source>
        <dbReference type="Proteomes" id="UP000251993"/>
    </source>
</evidence>
<dbReference type="Gene3D" id="1.20.1440.60">
    <property type="entry name" value="23S rRNA-intervening sequence"/>
    <property type="match status" value="1"/>
</dbReference>
<dbReference type="PANTHER" id="PTHR38471:SF2">
    <property type="entry name" value="FOUR HELIX BUNDLE PROTEIN"/>
    <property type="match status" value="1"/>
</dbReference>
<dbReference type="Pfam" id="PF05635">
    <property type="entry name" value="23S_rRNA_IVP"/>
    <property type="match status" value="1"/>
</dbReference>
<dbReference type="Proteomes" id="UP000251993">
    <property type="component" value="Chromosome"/>
</dbReference>
<dbReference type="InterPro" id="IPR012657">
    <property type="entry name" value="23S_rRNA-intervening_sequence"/>
</dbReference>
<name>A0A344TRV3_9BACT</name>
<protein>
    <submittedName>
        <fullName evidence="1">Four helix bundle protein</fullName>
    </submittedName>
</protein>
<keyword evidence="2" id="KW-1185">Reference proteome</keyword>
<dbReference type="NCBIfam" id="NF008911">
    <property type="entry name" value="PRK12275.1-2"/>
    <property type="match status" value="1"/>
</dbReference>
<dbReference type="CDD" id="cd16377">
    <property type="entry name" value="23S_rRNA_IVP_like"/>
    <property type="match status" value="1"/>
</dbReference>
<accession>A0A344TRV3</accession>
<sequence length="121" mass="13675">MKVKSYRELRVWQQSVDFCVKVYKVTSIFPKEELYGLTSQIRRASVSIPSNIAEGQARNTTGEFSQFLGISKGSLAEVDTHLEIAKRLGFLSSESFQLFENEIETIGKMLNALQNALPKKQ</sequence>
<dbReference type="EMBL" id="CP030850">
    <property type="protein sequence ID" value="AXE21374.1"/>
    <property type="molecule type" value="Genomic_DNA"/>
</dbReference>
<evidence type="ECO:0000313" key="1">
    <source>
        <dbReference type="EMBL" id="AXE21374.1"/>
    </source>
</evidence>
<dbReference type="NCBIfam" id="TIGR02436">
    <property type="entry name" value="four helix bundle protein"/>
    <property type="match status" value="1"/>
</dbReference>
<proteinExistence type="predicted"/>
<dbReference type="OrthoDB" id="9811959at2"/>
<dbReference type="InterPro" id="IPR036583">
    <property type="entry name" value="23S_rRNA_IVS_sf"/>
</dbReference>
<dbReference type="PANTHER" id="PTHR38471">
    <property type="entry name" value="FOUR HELIX BUNDLE PROTEIN"/>
    <property type="match status" value="1"/>
</dbReference>
<organism evidence="1 2">
    <name type="scientific">Runella rosea</name>
    <dbReference type="NCBI Taxonomy" id="2259595"/>
    <lineage>
        <taxon>Bacteria</taxon>
        <taxon>Pseudomonadati</taxon>
        <taxon>Bacteroidota</taxon>
        <taxon>Cytophagia</taxon>
        <taxon>Cytophagales</taxon>
        <taxon>Spirosomataceae</taxon>
        <taxon>Runella</taxon>
    </lineage>
</organism>
<gene>
    <name evidence="1" type="ORF">DR864_02205</name>
</gene>
<dbReference type="SUPFAM" id="SSF158446">
    <property type="entry name" value="IVS-encoded protein-like"/>
    <property type="match status" value="1"/>
</dbReference>
<reference evidence="1 2" key="1">
    <citation type="submission" date="2018-07" db="EMBL/GenBank/DDBJ databases">
        <title>Genome sequencing of Runella.</title>
        <authorList>
            <person name="Baek M.-G."/>
            <person name="Yi H."/>
        </authorList>
    </citation>
    <scope>NUCLEOTIDE SEQUENCE [LARGE SCALE GENOMIC DNA]</scope>
    <source>
        <strain evidence="1 2">HYN0085</strain>
    </source>
</reference>
<dbReference type="KEGG" id="run:DR864_02205"/>
<dbReference type="AlphaFoldDB" id="A0A344TRV3"/>